<feature type="region of interest" description="Disordered" evidence="5">
    <location>
        <begin position="232"/>
        <end position="322"/>
    </location>
</feature>
<comment type="caution">
    <text evidence="7">The sequence shown here is derived from an EMBL/GenBank/DDBJ whole genome shotgun (WGS) entry which is preliminary data.</text>
</comment>
<feature type="compositionally biased region" description="Polar residues" evidence="5">
    <location>
        <begin position="351"/>
        <end position="362"/>
    </location>
</feature>
<organism evidence="7 8">
    <name type="scientific">Discina gigas</name>
    <dbReference type="NCBI Taxonomy" id="1032678"/>
    <lineage>
        <taxon>Eukaryota</taxon>
        <taxon>Fungi</taxon>
        <taxon>Dikarya</taxon>
        <taxon>Ascomycota</taxon>
        <taxon>Pezizomycotina</taxon>
        <taxon>Pezizomycetes</taxon>
        <taxon>Pezizales</taxon>
        <taxon>Discinaceae</taxon>
        <taxon>Discina</taxon>
    </lineage>
</organism>
<sequence>MDVLGKHRIAFNNIGVQLFGDLERDLELALKRGAEENAELRRVVNDQKLLLEERNTRVQQAAKIREQKKKIDELNIELAGTLLENERLEKLLSPKTPHKEIPRIALGTPPNNYLQNKENIPPIFNYLAPSARKASNSSRPISPPPRLSRTPAARSRLSIDHGVQTEPVYQNDEEVQTDLVSASDDLAEAYYDLAARYDVLRNELNTYKGAHEELQEKYLKNKKIWEAWTKTDAERREKSKKRKRDGSEAGGQILHGYTTPATSTASKSPRSGPPLPPPPPTLSPNKPTSKPPAPQTVPKKPGLFSGFKRSVEKKKASDDLGIDIVTTSIKNIDTESPATLGEIFYPESEGSDNSTWPSSVPETQAFPAAPTRKSSMSPNAIEDTDETTDGESSESRGDTAIPKAKSANHTGLVGEEPPTLHPGLVFKVPKIEKEKSDYKLDRSGDSATHPVVIKTESSGMSSEGYGYHIFEEDSLDLDDIGYKPDTPRKKQKTSKLPLEEPRSSARVGWINGGFTIKRAPGVPETQSPDEIAIEETQDEDEGIMSDNEGGSVPVFPPLSMNCEEFGGMRTDSQLARPKAPLGVASTPSFATHKQKSNTACVKRDTGENQPDSVKSRISPPRRRNGPTSVFYQPPSSAPVRRGLSAVGGPVRSLRKPWGGSRITSADAIANITEDGTDGIDGVDSDVDVFPPPMMPTEKQRKYLEGTTRLDDILKSPVPKTPNLSYLKKKTEVSKSAPAKGSLNKSFDSISSSEPPKRKAWVDPIRSTKETRERQGPRNPNKLDISHFRVNPDVNEGRDYAFAETVRNREARRCLPGCAKTCCKELSGFVEAAGLPPPAPRGPRWRSSSPPASVDKFRVREEPEALDKKFTAKFGKHRDAFARRRSPPGFWNADFPDTQAIEKQNEEAEEMRMQKVEDMRREAEKGGKGRYVYRDW</sequence>
<feature type="region of interest" description="Disordered" evidence="5">
    <location>
        <begin position="477"/>
        <end position="565"/>
    </location>
</feature>
<evidence type="ECO:0000313" key="7">
    <source>
        <dbReference type="EMBL" id="KAL0634458.1"/>
    </source>
</evidence>
<feature type="compositionally biased region" description="Low complexity" evidence="5">
    <location>
        <begin position="456"/>
        <end position="465"/>
    </location>
</feature>
<proteinExistence type="predicted"/>
<keyword evidence="4" id="KW-0175">Coiled coil</keyword>
<reference evidence="7 8" key="1">
    <citation type="submission" date="2024-02" db="EMBL/GenBank/DDBJ databases">
        <title>Discinaceae phylogenomics.</title>
        <authorList>
            <person name="Dirks A.C."/>
            <person name="James T.Y."/>
        </authorList>
    </citation>
    <scope>NUCLEOTIDE SEQUENCE [LARGE SCALE GENOMIC DNA]</scope>
    <source>
        <strain evidence="7 8">ACD0624</strain>
    </source>
</reference>
<evidence type="ECO:0000256" key="1">
    <source>
        <dbReference type="ARBA" id="ARBA00004123"/>
    </source>
</evidence>
<feature type="compositionally biased region" description="Acidic residues" evidence="5">
    <location>
        <begin position="531"/>
        <end position="543"/>
    </location>
</feature>
<feature type="compositionally biased region" description="Basic and acidic residues" evidence="5">
    <location>
        <begin position="429"/>
        <end position="444"/>
    </location>
</feature>
<feature type="region of interest" description="Disordered" evidence="5">
    <location>
        <begin position="342"/>
        <end position="465"/>
    </location>
</feature>
<feature type="region of interest" description="Disordered" evidence="5">
    <location>
        <begin position="712"/>
        <end position="789"/>
    </location>
</feature>
<name>A0ABR3GF15_9PEZI</name>
<protein>
    <recommendedName>
        <fullName evidence="6">DNA endonuclease activator Ctp1 C-terminal domain-containing protein</fullName>
    </recommendedName>
</protein>
<dbReference type="Proteomes" id="UP001447188">
    <property type="component" value="Unassembled WGS sequence"/>
</dbReference>
<feature type="compositionally biased region" description="Acidic residues" evidence="5">
    <location>
        <begin position="674"/>
        <end position="686"/>
    </location>
</feature>
<feature type="compositionally biased region" description="Polar residues" evidence="5">
    <location>
        <begin position="625"/>
        <end position="634"/>
    </location>
</feature>
<feature type="compositionally biased region" description="Basic and acidic residues" evidence="5">
    <location>
        <begin position="754"/>
        <end position="775"/>
    </location>
</feature>
<feature type="compositionally biased region" description="Pro residues" evidence="5">
    <location>
        <begin position="271"/>
        <end position="282"/>
    </location>
</feature>
<evidence type="ECO:0000256" key="2">
    <source>
        <dbReference type="ARBA" id="ARBA00022763"/>
    </source>
</evidence>
<keyword evidence="3" id="KW-0539">Nucleus</keyword>
<gene>
    <name evidence="7" type="ORF">Q9L58_006629</name>
</gene>
<feature type="coiled-coil region" evidence="4">
    <location>
        <begin position="57"/>
        <end position="91"/>
    </location>
</feature>
<keyword evidence="8" id="KW-1185">Reference proteome</keyword>
<feature type="compositionally biased region" description="Polar residues" evidence="5">
    <location>
        <begin position="742"/>
        <end position="753"/>
    </location>
</feature>
<feature type="domain" description="DNA endonuclease activator Ctp1 C-terminal" evidence="6">
    <location>
        <begin position="800"/>
        <end position="898"/>
    </location>
</feature>
<evidence type="ECO:0000256" key="3">
    <source>
        <dbReference type="ARBA" id="ARBA00023242"/>
    </source>
</evidence>
<feature type="compositionally biased region" description="Low complexity" evidence="5">
    <location>
        <begin position="258"/>
        <end position="270"/>
    </location>
</feature>
<feature type="region of interest" description="Disordered" evidence="5">
    <location>
        <begin position="131"/>
        <end position="155"/>
    </location>
</feature>
<evidence type="ECO:0000256" key="5">
    <source>
        <dbReference type="SAM" id="MobiDB-lite"/>
    </source>
</evidence>
<evidence type="ECO:0000256" key="4">
    <source>
        <dbReference type="SAM" id="Coils"/>
    </source>
</evidence>
<feature type="compositionally biased region" description="Acidic residues" evidence="5">
    <location>
        <begin position="382"/>
        <end position="392"/>
    </location>
</feature>
<dbReference type="Pfam" id="PF08573">
    <property type="entry name" value="SAE2"/>
    <property type="match status" value="1"/>
</dbReference>
<feature type="compositionally biased region" description="Polar residues" evidence="5">
    <location>
        <begin position="585"/>
        <end position="599"/>
    </location>
</feature>
<dbReference type="EMBL" id="JBBBZM010000094">
    <property type="protein sequence ID" value="KAL0634458.1"/>
    <property type="molecule type" value="Genomic_DNA"/>
</dbReference>
<feature type="compositionally biased region" description="Basic and acidic residues" evidence="5">
    <location>
        <begin position="309"/>
        <end position="318"/>
    </location>
</feature>
<dbReference type="InterPro" id="IPR013882">
    <property type="entry name" value="Ctp1_C"/>
</dbReference>
<comment type="subcellular location">
    <subcellularLocation>
        <location evidence="1">Nucleus</location>
    </subcellularLocation>
</comment>
<feature type="region of interest" description="Disordered" evidence="5">
    <location>
        <begin position="912"/>
        <end position="935"/>
    </location>
</feature>
<feature type="region of interest" description="Disordered" evidence="5">
    <location>
        <begin position="833"/>
        <end position="854"/>
    </location>
</feature>
<accession>A0ABR3GF15</accession>
<keyword evidence="2" id="KW-0227">DNA damage</keyword>
<evidence type="ECO:0000313" key="8">
    <source>
        <dbReference type="Proteomes" id="UP001447188"/>
    </source>
</evidence>
<feature type="region of interest" description="Disordered" evidence="5">
    <location>
        <begin position="579"/>
        <end position="699"/>
    </location>
</feature>
<evidence type="ECO:0000259" key="6">
    <source>
        <dbReference type="Pfam" id="PF08573"/>
    </source>
</evidence>